<accession>A0A084T0W1</accession>
<name>A0A084T0W1_9BACT</name>
<feature type="region of interest" description="Disordered" evidence="1">
    <location>
        <begin position="1108"/>
        <end position="1128"/>
    </location>
</feature>
<dbReference type="Proteomes" id="UP000028547">
    <property type="component" value="Unassembled WGS sequence"/>
</dbReference>
<evidence type="ECO:0000313" key="4">
    <source>
        <dbReference type="Proteomes" id="UP000028547"/>
    </source>
</evidence>
<comment type="caution">
    <text evidence="3">The sequence shown here is derived from an EMBL/GenBank/DDBJ whole genome shotgun (WGS) entry which is preliminary data.</text>
</comment>
<dbReference type="InterPro" id="IPR013320">
    <property type="entry name" value="ConA-like_dom_sf"/>
</dbReference>
<dbReference type="EMBL" id="JPMI01000017">
    <property type="protein sequence ID" value="KFA94346.1"/>
    <property type="molecule type" value="Genomic_DNA"/>
</dbReference>
<proteinExistence type="predicted"/>
<sequence>MRPESKLPAPRSWPVLLLLVVSAACTETPAPTQEEQPGTVESALDTPTLFTDVALVGTAPCSTDYSRIDNCYNEANPQRPSIFRELSAAWRPYQTPGQPPTLLPSTLVGKVQPYPPFEYFWDGPRLPAASDANGAQQVLPFTRSTNDGRLSLRGGCRGCGEGTTLVTFRPEVLGQDLKYDFAAKGSLFSQPGHQPGNHPFIYYNPLFSSLQTRNNGFFPDALHSTLCEDSAPAYVSSKHNPLKCQARYEAGSPLITGDCYDISFLYGLTAAEDPNRWELRSVDVTVFVRDPKKLSAGELQGWDSSGWGLWIYPRNPEGEVKSLPQWELPPFRPFNVHETPWSDLDGNNPTWTHSGTNQVNWAKVLSSHPGFKCYDQVLLGNIFGKPIYTYPRATGPNIPKWCQFFDRQSSRSRFQVEDDEDSVIGNGGYWNGVHTRPASGEGKPLFLFEPTVSGDGRLLVLNMDGLFYSYSPNACRAEGWAHMKPISMMPMDPEVNGRYEIAKSQVIGGVPRPFRDSMGNAIPFGVRDQGAYAWLDREGKNLFFAAKNNPHDGYYARQMLLREQSGPNVSTQTLSAPPRNDWERAAFNPDRSPAQAISVLGAWTHGKAVILDNGLNITDLGGNRSDGLTRTFGLRLYAGDDLSLTPQGSSAIFSFENQLNHFDALRPTLPFDVVWNVQSNTQRTSEVAFDEYLNKQAFVVAHMNAPMRMDVSPFGAQRAETFPKDGFVPMRNAWAYVRGGDIADFRFARNPLVQNAATTSAAHGTENLQGPSSLRLRGGARIEPVALGGVSGKGVWLDGVNDFMDMGYPVQPSRRDWYLGLWLDSRQPFPTKVIFATARTLPRTLFYFPDNSWIGLVAAKDFTGATWHELAVYNGATGSQYTVNLGSLVQQGQFFHLGVKIFTRAGQRTLQFHVNGTPVTTLAVAPTDTGFNLMEDTVNGWTWMTVGDPGPAFVPGQSRLPFFGWVDEFRVYSLSAQDAQAAWLDEHICNNALGTLVDITTYTGESSHPALFRLRDLANQYPGFPTLVCEQMRLGSHVDPRDYPAQYGEHLCIDRVHKNPHANPSLASRCKRAQKLALPTFQAASPRPDTSANTFCLTCHTSTAPLPGLRPGALTAGSGPRYQDPRRQPMNVPAVMGGVVPPWLMGGITLPDGTRTMDHHFDHYLAP</sequence>
<feature type="chain" id="PRO_5001781972" description="LamG-like jellyroll fold domain-containing protein" evidence="2">
    <location>
        <begin position="27"/>
        <end position="1167"/>
    </location>
</feature>
<reference evidence="3 4" key="1">
    <citation type="submission" date="2014-07" db="EMBL/GenBank/DDBJ databases">
        <title>Draft Genome Sequence of Gephyronic Acid Producer, Cystobacter violaceus Strain Cb vi76.</title>
        <authorList>
            <person name="Stevens D.C."/>
            <person name="Young J."/>
            <person name="Carmichael R."/>
            <person name="Tan J."/>
            <person name="Taylor R.E."/>
        </authorList>
    </citation>
    <scope>NUCLEOTIDE SEQUENCE [LARGE SCALE GENOMIC DNA]</scope>
    <source>
        <strain evidence="3 4">Cb vi76</strain>
    </source>
</reference>
<gene>
    <name evidence="3" type="ORF">Q664_03385</name>
</gene>
<evidence type="ECO:0000313" key="3">
    <source>
        <dbReference type="EMBL" id="KFA94346.1"/>
    </source>
</evidence>
<dbReference type="PROSITE" id="PS51257">
    <property type="entry name" value="PROKAR_LIPOPROTEIN"/>
    <property type="match status" value="1"/>
</dbReference>
<dbReference type="SUPFAM" id="SSF49899">
    <property type="entry name" value="Concanavalin A-like lectins/glucanases"/>
    <property type="match status" value="1"/>
</dbReference>
<organism evidence="3 4">
    <name type="scientific">Archangium violaceum Cb vi76</name>
    <dbReference type="NCBI Taxonomy" id="1406225"/>
    <lineage>
        <taxon>Bacteria</taxon>
        <taxon>Pseudomonadati</taxon>
        <taxon>Myxococcota</taxon>
        <taxon>Myxococcia</taxon>
        <taxon>Myxococcales</taxon>
        <taxon>Cystobacterineae</taxon>
        <taxon>Archangiaceae</taxon>
        <taxon>Archangium</taxon>
    </lineage>
</organism>
<dbReference type="Gene3D" id="2.60.120.200">
    <property type="match status" value="1"/>
</dbReference>
<feature type="signal peptide" evidence="2">
    <location>
        <begin position="1"/>
        <end position="26"/>
    </location>
</feature>
<protein>
    <recommendedName>
        <fullName evidence="5">LamG-like jellyroll fold domain-containing protein</fullName>
    </recommendedName>
</protein>
<dbReference type="AlphaFoldDB" id="A0A084T0W1"/>
<keyword evidence="2" id="KW-0732">Signal</keyword>
<evidence type="ECO:0008006" key="5">
    <source>
        <dbReference type="Google" id="ProtNLM"/>
    </source>
</evidence>
<dbReference type="RefSeq" id="WP_043389783.1">
    <property type="nucleotide sequence ID" value="NZ_JPMI01000017.1"/>
</dbReference>
<evidence type="ECO:0000256" key="2">
    <source>
        <dbReference type="SAM" id="SignalP"/>
    </source>
</evidence>
<evidence type="ECO:0000256" key="1">
    <source>
        <dbReference type="SAM" id="MobiDB-lite"/>
    </source>
</evidence>